<dbReference type="SMART" id="SM00684">
    <property type="entry name" value="DM15"/>
    <property type="match status" value="3"/>
</dbReference>
<accession>B3RYR3</accession>
<dbReference type="InParanoid" id="B3RYR3"/>
<dbReference type="OMA" id="CGCAPHP"/>
<dbReference type="GO" id="GO:0048255">
    <property type="term" value="P:mRNA stabilization"/>
    <property type="evidence" value="ECO:0007669"/>
    <property type="project" value="InterPro"/>
</dbReference>
<dbReference type="AlphaFoldDB" id="B3RYR3"/>
<organism evidence="2 3">
    <name type="scientific">Trichoplax adhaerens</name>
    <name type="common">Trichoplax reptans</name>
    <dbReference type="NCBI Taxonomy" id="10228"/>
    <lineage>
        <taxon>Eukaryota</taxon>
        <taxon>Metazoa</taxon>
        <taxon>Placozoa</taxon>
        <taxon>Uniplacotomia</taxon>
        <taxon>Trichoplacea</taxon>
        <taxon>Trichoplacidae</taxon>
        <taxon>Trichoplax</taxon>
    </lineage>
</organism>
<dbReference type="STRING" id="10228.B3RYR3"/>
<sequence>MSDATNELVAGESSYSSSYGTPRSIPKFQHPSHEMLKDSGFTKLAYSKFRVKCLKERQKLGIGQSQEMNTLFRFWSFFLRSHFNRNMYEEFKQYAVEDSKASYRYGIECLFRFYSYGLEKKFRSDLMQDFQKETLQDYNSGNLYGLEKYWAFRKYYKGSRKYHTMPELEVALSKYKALEDFRTAVAPQQE</sequence>
<dbReference type="EMBL" id="DS985245">
    <property type="protein sequence ID" value="EDV24640.1"/>
    <property type="molecule type" value="Genomic_DNA"/>
</dbReference>
<dbReference type="PhylomeDB" id="B3RYR3"/>
<protein>
    <submittedName>
        <fullName evidence="2">Uncharacterized protein</fullName>
    </submittedName>
</protein>
<dbReference type="HOGENOM" id="CLU_077845_1_1_1"/>
<dbReference type="OrthoDB" id="340227at2759"/>
<dbReference type="GO" id="GO:0000339">
    <property type="term" value="F:RNA cap binding"/>
    <property type="evidence" value="ECO:0007669"/>
    <property type="project" value="InterPro"/>
</dbReference>
<dbReference type="InterPro" id="IPR006607">
    <property type="entry name" value="DM15"/>
</dbReference>
<dbReference type="Proteomes" id="UP000009022">
    <property type="component" value="Unassembled WGS sequence"/>
</dbReference>
<dbReference type="Pfam" id="PF21071">
    <property type="entry name" value="LARP1_HEAT"/>
    <property type="match status" value="1"/>
</dbReference>
<proteinExistence type="predicted"/>
<feature type="region of interest" description="Disordered" evidence="1">
    <location>
        <begin position="1"/>
        <end position="23"/>
    </location>
</feature>
<dbReference type="GeneID" id="6753743"/>
<gene>
    <name evidence="2" type="ORF">TRIADDRAFT_56648</name>
</gene>
<dbReference type="CTD" id="6753743"/>
<evidence type="ECO:0000313" key="3">
    <source>
        <dbReference type="Proteomes" id="UP000009022"/>
    </source>
</evidence>
<dbReference type="KEGG" id="tad:TRIADDRAFT_56648"/>
<reference evidence="2 3" key="1">
    <citation type="journal article" date="2008" name="Nature">
        <title>The Trichoplax genome and the nature of placozoans.</title>
        <authorList>
            <person name="Srivastava M."/>
            <person name="Begovic E."/>
            <person name="Chapman J."/>
            <person name="Putnam N.H."/>
            <person name="Hellsten U."/>
            <person name="Kawashima T."/>
            <person name="Kuo A."/>
            <person name="Mitros T."/>
            <person name="Salamov A."/>
            <person name="Carpenter M.L."/>
            <person name="Signorovitch A.Y."/>
            <person name="Moreno M.A."/>
            <person name="Kamm K."/>
            <person name="Grimwood J."/>
            <person name="Schmutz J."/>
            <person name="Shapiro H."/>
            <person name="Grigoriev I.V."/>
            <person name="Buss L.W."/>
            <person name="Schierwater B."/>
            <person name="Dellaporta S.L."/>
            <person name="Rokhsar D.S."/>
        </authorList>
    </citation>
    <scope>NUCLEOTIDE SEQUENCE [LARGE SCALE GENOMIC DNA]</scope>
    <source>
        <strain evidence="2 3">Grell-BS-1999</strain>
    </source>
</reference>
<keyword evidence="3" id="KW-1185">Reference proteome</keyword>
<dbReference type="RefSeq" id="XP_002112530.1">
    <property type="nucleotide sequence ID" value="XM_002112494.1"/>
</dbReference>
<name>B3RYR3_TRIAD</name>
<dbReference type="eggNOG" id="KOG2590">
    <property type="taxonomic scope" value="Eukaryota"/>
</dbReference>
<evidence type="ECO:0000313" key="2">
    <source>
        <dbReference type="EMBL" id="EDV24640.1"/>
    </source>
</evidence>
<evidence type="ECO:0000256" key="1">
    <source>
        <dbReference type="SAM" id="MobiDB-lite"/>
    </source>
</evidence>